<keyword evidence="7" id="KW-0146">Chitin degradation</keyword>
<comment type="subcellular location">
    <subcellularLocation>
        <location evidence="2">Secreted</location>
    </subcellularLocation>
</comment>
<proteinExistence type="inferred from homology"/>
<dbReference type="GO" id="GO:0005576">
    <property type="term" value="C:extracellular region"/>
    <property type="evidence" value="ECO:0007669"/>
    <property type="project" value="UniProtKB-SubCell"/>
</dbReference>
<evidence type="ECO:0000259" key="13">
    <source>
        <dbReference type="PROSITE" id="PS51910"/>
    </source>
</evidence>
<keyword evidence="8" id="KW-0119">Carbohydrate metabolism</keyword>
<dbReference type="FunFam" id="3.20.20.80:FF:000075">
    <property type="entry name" value="Sporulation-specific chitinase"/>
    <property type="match status" value="1"/>
</dbReference>
<evidence type="ECO:0000313" key="14">
    <source>
        <dbReference type="EMBL" id="RSH81639.1"/>
    </source>
</evidence>
<dbReference type="AlphaFoldDB" id="A0A427XS17"/>
<dbReference type="Pfam" id="PF00704">
    <property type="entry name" value="Glyco_hydro_18"/>
    <property type="match status" value="1"/>
</dbReference>
<dbReference type="PANTHER" id="PTHR11177">
    <property type="entry name" value="CHITINASE"/>
    <property type="match status" value="1"/>
</dbReference>
<dbReference type="GO" id="GO:0006032">
    <property type="term" value="P:chitin catabolic process"/>
    <property type="evidence" value="ECO:0007669"/>
    <property type="project" value="UniProtKB-KW"/>
</dbReference>
<reference evidence="14 15" key="1">
    <citation type="submission" date="2018-11" db="EMBL/GenBank/DDBJ databases">
        <title>Genome sequence of Apiotrichum porosum DSM 27194.</title>
        <authorList>
            <person name="Aliyu H."/>
            <person name="Gorte O."/>
            <person name="Ochsenreither K."/>
        </authorList>
    </citation>
    <scope>NUCLEOTIDE SEQUENCE [LARGE SCALE GENOMIC DNA]</scope>
    <source>
        <strain evidence="14 15">DSM 27194</strain>
    </source>
</reference>
<dbReference type="Gene3D" id="3.10.50.10">
    <property type="match status" value="1"/>
</dbReference>
<evidence type="ECO:0000256" key="12">
    <source>
        <dbReference type="SAM" id="Phobius"/>
    </source>
</evidence>
<dbReference type="EMBL" id="RSCE01000006">
    <property type="protein sequence ID" value="RSH81639.1"/>
    <property type="molecule type" value="Genomic_DNA"/>
</dbReference>
<comment type="catalytic activity">
    <reaction evidence="1">
        <text>Random endo-hydrolysis of N-acetyl-beta-D-glucosaminide (1-&gt;4)-beta-linkages in chitin and chitodextrins.</text>
        <dbReference type="EC" id="3.2.1.14"/>
    </reaction>
</comment>
<dbReference type="InterPro" id="IPR001579">
    <property type="entry name" value="Glyco_hydro_18_chit_AS"/>
</dbReference>
<comment type="caution">
    <text evidence="14">The sequence shown here is derived from an EMBL/GenBank/DDBJ whole genome shotgun (WGS) entry which is preliminary data.</text>
</comment>
<evidence type="ECO:0000256" key="2">
    <source>
        <dbReference type="ARBA" id="ARBA00004613"/>
    </source>
</evidence>
<organism evidence="14 15">
    <name type="scientific">Apiotrichum porosum</name>
    <dbReference type="NCBI Taxonomy" id="105984"/>
    <lineage>
        <taxon>Eukaryota</taxon>
        <taxon>Fungi</taxon>
        <taxon>Dikarya</taxon>
        <taxon>Basidiomycota</taxon>
        <taxon>Agaricomycotina</taxon>
        <taxon>Tremellomycetes</taxon>
        <taxon>Trichosporonales</taxon>
        <taxon>Trichosporonaceae</taxon>
        <taxon>Apiotrichum</taxon>
    </lineage>
</organism>
<dbReference type="GO" id="GO:0008843">
    <property type="term" value="F:endochitinase activity"/>
    <property type="evidence" value="ECO:0007669"/>
    <property type="project" value="UniProtKB-EC"/>
</dbReference>
<dbReference type="InterPro" id="IPR029070">
    <property type="entry name" value="Chitinase_insertion_sf"/>
</dbReference>
<keyword evidence="6 11" id="KW-0378">Hydrolase</keyword>
<dbReference type="GeneID" id="39592361"/>
<dbReference type="PANTHER" id="PTHR11177:SF317">
    <property type="entry name" value="CHITINASE 12-RELATED"/>
    <property type="match status" value="1"/>
</dbReference>
<evidence type="ECO:0000256" key="5">
    <source>
        <dbReference type="ARBA" id="ARBA00022525"/>
    </source>
</evidence>
<feature type="domain" description="GH18" evidence="13">
    <location>
        <begin position="72"/>
        <end position="434"/>
    </location>
</feature>
<evidence type="ECO:0000256" key="8">
    <source>
        <dbReference type="ARBA" id="ARBA00023277"/>
    </source>
</evidence>
<evidence type="ECO:0000256" key="1">
    <source>
        <dbReference type="ARBA" id="ARBA00000822"/>
    </source>
</evidence>
<dbReference type="Gene3D" id="3.20.20.80">
    <property type="entry name" value="Glycosidases"/>
    <property type="match status" value="1"/>
</dbReference>
<keyword evidence="12" id="KW-0812">Transmembrane</keyword>
<keyword evidence="12" id="KW-1133">Transmembrane helix</keyword>
<dbReference type="GO" id="GO:0000272">
    <property type="term" value="P:polysaccharide catabolic process"/>
    <property type="evidence" value="ECO:0007669"/>
    <property type="project" value="UniProtKB-KW"/>
</dbReference>
<dbReference type="GO" id="GO:0008061">
    <property type="term" value="F:chitin binding"/>
    <property type="evidence" value="ECO:0007669"/>
    <property type="project" value="InterPro"/>
</dbReference>
<dbReference type="EC" id="3.2.1.14" evidence="4"/>
<keyword evidence="12" id="KW-0472">Membrane</keyword>
<evidence type="ECO:0000256" key="10">
    <source>
        <dbReference type="ARBA" id="ARBA00023326"/>
    </source>
</evidence>
<evidence type="ECO:0000256" key="6">
    <source>
        <dbReference type="ARBA" id="ARBA00022801"/>
    </source>
</evidence>
<keyword evidence="10" id="KW-0624">Polysaccharide degradation</keyword>
<evidence type="ECO:0000313" key="15">
    <source>
        <dbReference type="Proteomes" id="UP000279236"/>
    </source>
</evidence>
<protein>
    <recommendedName>
        <fullName evidence="4">chitinase</fullName>
        <ecNumber evidence="4">3.2.1.14</ecNumber>
    </recommendedName>
</protein>
<accession>A0A427XS17</accession>
<dbReference type="SUPFAM" id="SSF51445">
    <property type="entry name" value="(Trans)glycosidases"/>
    <property type="match status" value="1"/>
</dbReference>
<dbReference type="Proteomes" id="UP000279236">
    <property type="component" value="Unassembled WGS sequence"/>
</dbReference>
<dbReference type="STRING" id="105984.A0A427XS17"/>
<keyword evidence="5" id="KW-0964">Secreted</keyword>
<evidence type="ECO:0000256" key="3">
    <source>
        <dbReference type="ARBA" id="ARBA00008682"/>
    </source>
</evidence>
<dbReference type="OrthoDB" id="76388at2759"/>
<dbReference type="InterPro" id="IPR001223">
    <property type="entry name" value="Glyco_hydro18_cat"/>
</dbReference>
<dbReference type="InterPro" id="IPR050314">
    <property type="entry name" value="Glycosyl_Hydrlase_18"/>
</dbReference>
<evidence type="ECO:0000256" key="7">
    <source>
        <dbReference type="ARBA" id="ARBA00023024"/>
    </source>
</evidence>
<evidence type="ECO:0000256" key="11">
    <source>
        <dbReference type="RuleBase" id="RU000489"/>
    </source>
</evidence>
<dbReference type="PROSITE" id="PS01095">
    <property type="entry name" value="GH18_1"/>
    <property type="match status" value="1"/>
</dbReference>
<dbReference type="InterPro" id="IPR017853">
    <property type="entry name" value="GH"/>
</dbReference>
<dbReference type="PROSITE" id="PS51910">
    <property type="entry name" value="GH18_2"/>
    <property type="match status" value="1"/>
</dbReference>
<comment type="similarity">
    <text evidence="3">Belongs to the glycosyl hydrolase 18 family. Chitinase class V subfamily.</text>
</comment>
<dbReference type="SUPFAM" id="SSF54556">
    <property type="entry name" value="Chitinase insertion domain"/>
    <property type="match status" value="1"/>
</dbReference>
<keyword evidence="9 11" id="KW-0326">Glycosidase</keyword>
<sequence>MPSDHPAKTHTPTPRSRPLYHYLVGAALTAALALVLLSTRTSYVFPLSPSSLDFGFGLNVPEIFKSNKMQGKKHVGYFVNWGIYGRKFPPQMIPHQHLTHINYAFGNIDKDSGEVKLSDTWADVEIHYDGDSWNDSGENMYGCLKAIYLMKKANRNLKVLLSIGGWSYSPNFANIANPAWRARFVQSSVKLVEDVGLDGLDIDYEYPKTSSDAQAYVALLHELRQGLENLARSKGAPAGQYQLTVAAPCGNEQMQILHIREMDQVLDFWNLMAYDFAGSWDSVAGHQSNLFSDNPNGQSVDRAVRHYLGAGVQSHKLVIGLPAYGRAFAQTKGPGQKFNGVGEGSWEAGMWDYKALPQPGAEVIDDLRLGLSYSMDHAKGLMISYDTQSVAVMKSTYINQMNLGGAMWWELDADAPEDTGKALVRTVREQLGQLEWRQNELNYPGSKYENLRKGMN</sequence>
<dbReference type="InterPro" id="IPR011583">
    <property type="entry name" value="Chitinase_II/V-like_cat"/>
</dbReference>
<evidence type="ECO:0000256" key="9">
    <source>
        <dbReference type="ARBA" id="ARBA00023295"/>
    </source>
</evidence>
<gene>
    <name evidence="14" type="primary">CTS1</name>
    <name evidence="14" type="ORF">EHS24_007818</name>
</gene>
<keyword evidence="15" id="KW-1185">Reference proteome</keyword>
<name>A0A427XS17_9TREE</name>
<evidence type="ECO:0000256" key="4">
    <source>
        <dbReference type="ARBA" id="ARBA00012729"/>
    </source>
</evidence>
<dbReference type="FunFam" id="3.10.50.10:FF:000005">
    <property type="entry name" value="Endochitinase B1"/>
    <property type="match status" value="1"/>
</dbReference>
<dbReference type="RefSeq" id="XP_028476094.1">
    <property type="nucleotide sequence ID" value="XM_028623161.1"/>
</dbReference>
<dbReference type="CDD" id="cd06548">
    <property type="entry name" value="GH18_chitinase"/>
    <property type="match status" value="1"/>
</dbReference>
<feature type="transmembrane region" description="Helical" evidence="12">
    <location>
        <begin position="20"/>
        <end position="37"/>
    </location>
</feature>
<dbReference type="SMART" id="SM00636">
    <property type="entry name" value="Glyco_18"/>
    <property type="match status" value="1"/>
</dbReference>